<dbReference type="PANTHER" id="PTHR45431">
    <property type="entry name" value="RHODANESE-LIKE DOMAIN-CONTAINING PROTEIN 15, CHLOROPLASTIC"/>
    <property type="match status" value="1"/>
</dbReference>
<dbReference type="PANTHER" id="PTHR45431:SF3">
    <property type="entry name" value="RHODANESE-LIKE DOMAIN-CONTAINING PROTEIN 15, CHLOROPLASTIC"/>
    <property type="match status" value="1"/>
</dbReference>
<dbReference type="InterPro" id="IPR021309">
    <property type="entry name" value="YgaP-like_TM"/>
</dbReference>
<reference evidence="2" key="2">
    <citation type="journal article" date="2022" name="BMC Genomics">
        <title>Comparative genome analysis of mycobacteria focusing on tRNA and non-coding RNA.</title>
        <authorList>
            <person name="Behra P.R.K."/>
            <person name="Pettersson B.M.F."/>
            <person name="Ramesh M."/>
            <person name="Das S."/>
            <person name="Dasgupta S."/>
            <person name="Kirsebom L.A."/>
        </authorList>
    </citation>
    <scope>NUCLEOTIDE SEQUENCE</scope>
    <source>
        <strain evidence="2">DSM 44615</strain>
    </source>
</reference>
<protein>
    <submittedName>
        <fullName evidence="2">Rhodanese-like domain-containing protein</fullName>
    </submittedName>
</protein>
<dbReference type="Gene3D" id="3.40.250.10">
    <property type="entry name" value="Rhodanese-like domain"/>
    <property type="match status" value="1"/>
</dbReference>
<dbReference type="SMART" id="SM00450">
    <property type="entry name" value="RHOD"/>
    <property type="match status" value="1"/>
</dbReference>
<dbReference type="InterPro" id="IPR036873">
    <property type="entry name" value="Rhodanese-like_dom_sf"/>
</dbReference>
<keyword evidence="3" id="KW-1185">Reference proteome</keyword>
<organism evidence="2 3">
    <name type="scientific">[Mycobacterium] manitobense</name>
    <dbReference type="NCBI Taxonomy" id="190147"/>
    <lineage>
        <taxon>Bacteria</taxon>
        <taxon>Bacillati</taxon>
        <taxon>Actinomycetota</taxon>
        <taxon>Actinomycetes</taxon>
        <taxon>Mycobacteriales</taxon>
        <taxon>Mycobacteriaceae</taxon>
        <taxon>Mycolicibacterium</taxon>
    </lineage>
</organism>
<accession>A0A9X2YD16</accession>
<dbReference type="Gene3D" id="6.10.140.1340">
    <property type="match status" value="1"/>
</dbReference>
<dbReference type="RefSeq" id="WP_264014561.1">
    <property type="nucleotide sequence ID" value="NZ_JACKSJ010000182.1"/>
</dbReference>
<dbReference type="EMBL" id="JACKSJ010000182">
    <property type="protein sequence ID" value="MCV7172388.1"/>
    <property type="molecule type" value="Genomic_DNA"/>
</dbReference>
<reference evidence="2" key="1">
    <citation type="submission" date="2020-07" db="EMBL/GenBank/DDBJ databases">
        <authorList>
            <person name="Pettersson B.M.F."/>
            <person name="Behra P.R.K."/>
            <person name="Ramesh M."/>
            <person name="Das S."/>
            <person name="Dasgupta S."/>
            <person name="Kirsebom L.A."/>
        </authorList>
    </citation>
    <scope>NUCLEOTIDE SEQUENCE</scope>
    <source>
        <strain evidence="2">DSM 44615</strain>
    </source>
</reference>
<dbReference type="InterPro" id="IPR001763">
    <property type="entry name" value="Rhodanese-like_dom"/>
</dbReference>
<dbReference type="AlphaFoldDB" id="A0A9X2YD16"/>
<dbReference type="PROSITE" id="PS50206">
    <property type="entry name" value="RHODANESE_3"/>
    <property type="match status" value="1"/>
</dbReference>
<evidence type="ECO:0000313" key="3">
    <source>
        <dbReference type="Proteomes" id="UP001140293"/>
    </source>
</evidence>
<dbReference type="CDD" id="cd00158">
    <property type="entry name" value="RHOD"/>
    <property type="match status" value="1"/>
</dbReference>
<dbReference type="InterPro" id="IPR052367">
    <property type="entry name" value="Thiosulfate_ST/Rhodanese-like"/>
</dbReference>
<proteinExistence type="predicted"/>
<dbReference type="SUPFAM" id="SSF52821">
    <property type="entry name" value="Rhodanese/Cell cycle control phosphatase"/>
    <property type="match status" value="1"/>
</dbReference>
<dbReference type="Proteomes" id="UP001140293">
    <property type="component" value="Unassembled WGS sequence"/>
</dbReference>
<comment type="caution">
    <text evidence="2">The sequence shown here is derived from an EMBL/GenBank/DDBJ whole genome shotgun (WGS) entry which is preliminary data.</text>
</comment>
<dbReference type="Pfam" id="PF00581">
    <property type="entry name" value="Rhodanese"/>
    <property type="match status" value="1"/>
</dbReference>
<gene>
    <name evidence="2" type="ORF">H7I41_20955</name>
</gene>
<feature type="domain" description="Rhodanese" evidence="1">
    <location>
        <begin position="20"/>
        <end position="112"/>
    </location>
</feature>
<evidence type="ECO:0000259" key="1">
    <source>
        <dbReference type="PROSITE" id="PS50206"/>
    </source>
</evidence>
<dbReference type="Pfam" id="PF11127">
    <property type="entry name" value="YgaP-like_TM"/>
    <property type="match status" value="1"/>
</dbReference>
<name>A0A9X2YD16_9MYCO</name>
<sequence>MNAPAPATITSSELRDRFQSSAPPRILDVRTPAEYETAHIAGSHNVPLDVLDEHDAQVVELLAEERDVVLVCQSGQRATKAQAILRDAGLTGGRVLANGFSEWESKSFDVDRGTQKWALERQVRLVAGSVVLSAVVGSVVVPQLKWVAAAIGGGLTFAAVSNTCAMATALSKLPYNRGANTDADELLARLRETA</sequence>
<evidence type="ECO:0000313" key="2">
    <source>
        <dbReference type="EMBL" id="MCV7172388.1"/>
    </source>
</evidence>